<organism evidence="3">
    <name type="scientific">Rhizochromulina marina</name>
    <dbReference type="NCBI Taxonomy" id="1034831"/>
    <lineage>
        <taxon>Eukaryota</taxon>
        <taxon>Sar</taxon>
        <taxon>Stramenopiles</taxon>
        <taxon>Ochrophyta</taxon>
        <taxon>Dictyochophyceae</taxon>
        <taxon>Rhizochromulinales</taxon>
        <taxon>Rhizochromulina</taxon>
    </lineage>
</organism>
<feature type="compositionally biased region" description="Basic and acidic residues" evidence="1">
    <location>
        <begin position="108"/>
        <end position="121"/>
    </location>
</feature>
<protein>
    <recommendedName>
        <fullName evidence="2">SnoaL-like domain-containing protein</fullName>
    </recommendedName>
</protein>
<dbReference type="Gene3D" id="3.10.450.50">
    <property type="match status" value="1"/>
</dbReference>
<feature type="compositionally biased region" description="Basic and acidic residues" evidence="1">
    <location>
        <begin position="154"/>
        <end position="175"/>
    </location>
</feature>
<name>A0A7S2WWY9_9STRA</name>
<dbReference type="AlphaFoldDB" id="A0A7S2WWY9"/>
<dbReference type="InterPro" id="IPR037401">
    <property type="entry name" value="SnoaL-like"/>
</dbReference>
<reference evidence="3" key="1">
    <citation type="submission" date="2021-01" db="EMBL/GenBank/DDBJ databases">
        <authorList>
            <person name="Corre E."/>
            <person name="Pelletier E."/>
            <person name="Niang G."/>
            <person name="Scheremetjew M."/>
            <person name="Finn R."/>
            <person name="Kale V."/>
            <person name="Holt S."/>
            <person name="Cochrane G."/>
            <person name="Meng A."/>
            <person name="Brown T."/>
            <person name="Cohen L."/>
        </authorList>
    </citation>
    <scope>NUCLEOTIDE SEQUENCE</scope>
    <source>
        <strain evidence="3">CCMP1243</strain>
    </source>
</reference>
<feature type="compositionally biased region" description="Basic and acidic residues" evidence="1">
    <location>
        <begin position="447"/>
        <end position="457"/>
    </location>
</feature>
<gene>
    <name evidence="3" type="ORF">RMAR1173_LOCUS21438</name>
</gene>
<feature type="region of interest" description="Disordered" evidence="1">
    <location>
        <begin position="54"/>
        <end position="177"/>
    </location>
</feature>
<feature type="region of interest" description="Disordered" evidence="1">
    <location>
        <begin position="400"/>
        <end position="466"/>
    </location>
</feature>
<evidence type="ECO:0000313" key="3">
    <source>
        <dbReference type="EMBL" id="CAD9710445.1"/>
    </source>
</evidence>
<dbReference type="Pfam" id="PF13474">
    <property type="entry name" value="SnoaL_3"/>
    <property type="match status" value="1"/>
</dbReference>
<evidence type="ECO:0000256" key="1">
    <source>
        <dbReference type="SAM" id="MobiDB-lite"/>
    </source>
</evidence>
<accession>A0A7S2WWY9</accession>
<dbReference type="InterPro" id="IPR032710">
    <property type="entry name" value="NTF2-like_dom_sf"/>
</dbReference>
<feature type="compositionally biased region" description="Acidic residues" evidence="1">
    <location>
        <begin position="122"/>
        <end position="132"/>
    </location>
</feature>
<dbReference type="EMBL" id="HBHJ01032325">
    <property type="protein sequence ID" value="CAD9710445.1"/>
    <property type="molecule type" value="Transcribed_RNA"/>
</dbReference>
<feature type="domain" description="SnoaL-like" evidence="2">
    <location>
        <begin position="187"/>
        <end position="331"/>
    </location>
</feature>
<evidence type="ECO:0000259" key="2">
    <source>
        <dbReference type="Pfam" id="PF13474"/>
    </source>
</evidence>
<dbReference type="SUPFAM" id="SSF54427">
    <property type="entry name" value="NTF2-like"/>
    <property type="match status" value="1"/>
</dbReference>
<sequence>MKRRVFPNMRSPGLFFWAAVYLVVPSAGFLQGASWSRPCLNLARGGLVRPQSQSMIRAASSPGKGGQARNASSSLPAPSAAAASSSEAPQSPGAPGGDVDEVVGSAGRGEKKTAAVERGGKEDEEEKGDELVVEMGTAGDEDEEEERRQRRRRREEARRRGSEQRRHFREQRLRDAPQLQGRDVDEVLQVHRDFYLAMNYRDIHIMARCWSDEGGSGVQCLRPQYSQFSELGHPVVGKERIVDSWAKVFDTFATQLDDRVRTSSVEVNEARVMVEGRSALVINEEKIIGASIVGDPTPPPTLRAVATSTYRKVGGMYEKWVMVQHHASLVATADSVLGAGGGGASLGLSGGKIVVIKGDGSDTTGMNLPGGQGGESPLVGAILSQLKAMVKKKEIEQRVKQSASKVQLSSPNVPGASSAMEAPAGRSSKRRGAGKAAPPSSANVDGSDGREGDAQDEHMDDDDDGSDRLQETIQAIRRLGSEGKLSTMQKSALLNDIIKSKHGGATASLVEVAFQLLLQGESSPATDEEYAERMADFVEQCRVVADQLIQS</sequence>
<proteinExistence type="predicted"/>
<feature type="compositionally biased region" description="Polar residues" evidence="1">
    <location>
        <begin position="400"/>
        <end position="412"/>
    </location>
</feature>
<feature type="compositionally biased region" description="Low complexity" evidence="1">
    <location>
        <begin position="71"/>
        <end position="93"/>
    </location>
</feature>